<organism evidence="2 3">
    <name type="scientific">Szabonella alba</name>
    <dbReference type="NCBI Taxonomy" id="2804194"/>
    <lineage>
        <taxon>Bacteria</taxon>
        <taxon>Pseudomonadati</taxon>
        <taxon>Pseudomonadota</taxon>
        <taxon>Alphaproteobacteria</taxon>
        <taxon>Rhodobacterales</taxon>
        <taxon>Paracoccaceae</taxon>
        <taxon>Szabonella</taxon>
    </lineage>
</organism>
<comment type="caution">
    <text evidence="2">The sequence shown here is derived from an EMBL/GenBank/DDBJ whole genome shotgun (WGS) entry which is preliminary data.</text>
</comment>
<gene>
    <name evidence="2" type="ORF">JL811_09320</name>
</gene>
<feature type="signal peptide" evidence="1">
    <location>
        <begin position="1"/>
        <end position="20"/>
    </location>
</feature>
<evidence type="ECO:0000256" key="1">
    <source>
        <dbReference type="SAM" id="SignalP"/>
    </source>
</evidence>
<dbReference type="PROSITE" id="PS51257">
    <property type="entry name" value="PROKAR_LIPOPROTEIN"/>
    <property type="match status" value="1"/>
</dbReference>
<dbReference type="Pfam" id="PF11150">
    <property type="entry name" value="DUF2927"/>
    <property type="match status" value="1"/>
</dbReference>
<accession>A0A8K0VAJ1</accession>
<evidence type="ECO:0000313" key="3">
    <source>
        <dbReference type="Proteomes" id="UP000648908"/>
    </source>
</evidence>
<feature type="chain" id="PRO_5035444751" evidence="1">
    <location>
        <begin position="21"/>
        <end position="459"/>
    </location>
</feature>
<keyword evidence="3" id="KW-1185">Reference proteome</keyword>
<dbReference type="InterPro" id="IPR021323">
    <property type="entry name" value="DUF2927"/>
</dbReference>
<protein>
    <submittedName>
        <fullName evidence="2">DUF2927 domain-containing protein</fullName>
    </submittedName>
</protein>
<dbReference type="Proteomes" id="UP000648908">
    <property type="component" value="Unassembled WGS sequence"/>
</dbReference>
<dbReference type="AlphaFoldDB" id="A0A8K0VAJ1"/>
<name>A0A8K0VAJ1_9RHOB</name>
<dbReference type="EMBL" id="JAESVN010000003">
    <property type="protein sequence ID" value="MBL4917421.1"/>
    <property type="molecule type" value="Genomic_DNA"/>
</dbReference>
<evidence type="ECO:0000313" key="2">
    <source>
        <dbReference type="EMBL" id="MBL4917421.1"/>
    </source>
</evidence>
<keyword evidence="1" id="KW-0732">Signal</keyword>
<sequence>MRLASVLSVCLLTACLPTPGAEVSMNFAQGDLGVSFPPPSAMNGHGLKPGERPRRGNAELARDFLDLSFRMESGRPLPRFSRFEGPVTVRMTGAVPPSAATDLSRLLQRLRSEAGIDIREIPQGEAAITLQFLPRKVIQTTYANVACFVAPRVSGWEEFKAARNTGQLDWPSLHRREKLAVFLPADSSAQEVRDCLHEELAQALGPLNDLYRLTDSVFNDDNFHTSLTGFDMLILRATYAPELRSGMTEAEVAARLPLVLARINPAGGRAAGAAPHSPTPRAWINAIEGALSGSGPAGRRADLAQQALGMARAQGWTDGRLAFSYFAVGRQLLGSDPAKAMSAFAEAGRVYRGLPGGAIHAAHVDMQIAAVALASGDSGGALAIADRITPVVAASENAALMATVLMLRAEALTLQGRDSEAQALRMDSQGWARYGFGSDAQVRARMAEIAALARRGKRS</sequence>
<proteinExistence type="predicted"/>
<reference evidence="2" key="1">
    <citation type="submission" date="2021-01" db="EMBL/GenBank/DDBJ databases">
        <title>Tabrizicola alba sp. nov. a motile alkaliphilic bacterium isolated from a soda lake.</title>
        <authorList>
            <person name="Szuroczki S."/>
            <person name="Abbaszade G."/>
            <person name="Schumann P."/>
            <person name="Toth E."/>
        </authorList>
    </citation>
    <scope>NUCLEOTIDE SEQUENCE</scope>
    <source>
        <strain evidence="2">DMG-N-6</strain>
    </source>
</reference>
<dbReference type="RefSeq" id="WP_202688331.1">
    <property type="nucleotide sequence ID" value="NZ_JAESVN010000003.1"/>
</dbReference>